<dbReference type="KEGG" id="vg:77943265"/>
<protein>
    <submittedName>
        <fullName evidence="1">Uncharacterized protein</fullName>
    </submittedName>
</protein>
<keyword evidence="2" id="KW-1185">Reference proteome</keyword>
<dbReference type="Pfam" id="PF23975">
    <property type="entry name" value="DUF7301"/>
    <property type="match status" value="1"/>
</dbReference>
<sequence length="74" mass="8763">MTTAQQLIHHDIAQSNRIMQRYYKSSSLPFTEKRKHKPEVCKYRRDRVLHAIMNREMERVLRIIGAGQPARGSK</sequence>
<evidence type="ECO:0000313" key="2">
    <source>
        <dbReference type="Proteomes" id="UP000349651"/>
    </source>
</evidence>
<accession>A0A5Q2F918</accession>
<dbReference type="Proteomes" id="UP000349651">
    <property type="component" value="Segment"/>
</dbReference>
<reference evidence="1 2" key="1">
    <citation type="submission" date="2019-10" db="EMBL/GenBank/DDBJ databases">
        <title>Complete genome sequence of Erwinia phage Midgardsormr38.</title>
        <authorList>
            <person name="Dislers A."/>
            <person name="Zrelovs N."/>
            <person name="Kazaks A."/>
        </authorList>
    </citation>
    <scope>NUCLEOTIDE SEQUENCE [LARGE SCALE GENOMIC DNA]</scope>
</reference>
<dbReference type="RefSeq" id="YP_010667153.1">
    <property type="nucleotide sequence ID" value="NC_070949.1"/>
</dbReference>
<organism evidence="1 2">
    <name type="scientific">Erwinia phage Midgardsormr38</name>
    <dbReference type="NCBI Taxonomy" id="2663326"/>
    <lineage>
        <taxon>Viruses</taxon>
        <taxon>Duplodnaviria</taxon>
        <taxon>Heunggongvirae</taxon>
        <taxon>Uroviricota</taxon>
        <taxon>Caudoviricetes</taxon>
        <taxon>Midgardsormrvirus</taxon>
        <taxon>Midgardsormrvirus midgardsormr38</taxon>
    </lineage>
</organism>
<dbReference type="EMBL" id="MN602881">
    <property type="protein sequence ID" value="QGF22024.1"/>
    <property type="molecule type" value="Genomic_DNA"/>
</dbReference>
<name>A0A5Q2F918_9CAUD</name>
<dbReference type="GeneID" id="77943265"/>
<evidence type="ECO:0000313" key="1">
    <source>
        <dbReference type="EMBL" id="QGF22024.1"/>
    </source>
</evidence>
<dbReference type="InterPro" id="IPR055725">
    <property type="entry name" value="DUF7301"/>
</dbReference>
<proteinExistence type="predicted"/>